<feature type="transmembrane region" description="Helical" evidence="1">
    <location>
        <begin position="249"/>
        <end position="270"/>
    </location>
</feature>
<evidence type="ECO:0000256" key="1">
    <source>
        <dbReference type="SAM" id="Phobius"/>
    </source>
</evidence>
<keyword evidence="1" id="KW-1133">Transmembrane helix</keyword>
<dbReference type="Pfam" id="PF14344">
    <property type="entry name" value="DUF4397"/>
    <property type="match status" value="1"/>
</dbReference>
<keyword evidence="2" id="KW-0732">Signal</keyword>
<proteinExistence type="predicted"/>
<dbReference type="RefSeq" id="WP_203927373.1">
    <property type="nucleotide sequence ID" value="NZ_BOPH01000025.1"/>
</dbReference>
<keyword evidence="1" id="KW-0812">Transmembrane</keyword>
<keyword evidence="5" id="KW-1185">Reference proteome</keyword>
<name>A0A8J3ZTW8_9ACTN</name>
<dbReference type="AlphaFoldDB" id="A0A8J3ZTW8"/>
<evidence type="ECO:0000313" key="5">
    <source>
        <dbReference type="Proteomes" id="UP000635606"/>
    </source>
</evidence>
<sequence>MPKAVRTWLALVLAAPAVVLLPAPAHAATMGYVRLAHLSPDTPAVDVYLSSVAGGAPRKFPAVGYGTVSTYMPLDSGTYSVAMRNVGAAESSQPVLSTSVTVVAGGAYTVAGVGRFADLGLRVINDDLKLPSAGKAKVRVVNASVRAPQLDVSVATTGTTIATGAAFATTTDYREVEPGKWPLKLQPSGSTNATEVAANCAAGGVYSVLVLDGKNGGLTVEVRVDARAGAQVPLGGVDTGAGGSAPFPWVSTVAVMLVSLVVAAGALVVVRRRTVPVRVRRPRQR</sequence>
<dbReference type="Proteomes" id="UP000635606">
    <property type="component" value="Unassembled WGS sequence"/>
</dbReference>
<feature type="signal peptide" evidence="2">
    <location>
        <begin position="1"/>
        <end position="27"/>
    </location>
</feature>
<dbReference type="EMBL" id="BOPH01000025">
    <property type="protein sequence ID" value="GIJ67416.1"/>
    <property type="molecule type" value="Genomic_DNA"/>
</dbReference>
<keyword evidence="1" id="KW-0472">Membrane</keyword>
<comment type="caution">
    <text evidence="4">The sequence shown here is derived from an EMBL/GenBank/DDBJ whole genome shotgun (WGS) entry which is preliminary data.</text>
</comment>
<protein>
    <recommendedName>
        <fullName evidence="3">DUF4397 domain-containing protein</fullName>
    </recommendedName>
</protein>
<evidence type="ECO:0000256" key="2">
    <source>
        <dbReference type="SAM" id="SignalP"/>
    </source>
</evidence>
<reference evidence="4" key="1">
    <citation type="submission" date="2021-01" db="EMBL/GenBank/DDBJ databases">
        <title>Whole genome shotgun sequence of Virgisporangium ochraceum NBRC 16418.</title>
        <authorList>
            <person name="Komaki H."/>
            <person name="Tamura T."/>
        </authorList>
    </citation>
    <scope>NUCLEOTIDE SEQUENCE</scope>
    <source>
        <strain evidence="4">NBRC 16418</strain>
    </source>
</reference>
<evidence type="ECO:0000313" key="4">
    <source>
        <dbReference type="EMBL" id="GIJ67416.1"/>
    </source>
</evidence>
<evidence type="ECO:0000259" key="3">
    <source>
        <dbReference type="Pfam" id="PF14344"/>
    </source>
</evidence>
<dbReference type="InterPro" id="IPR025510">
    <property type="entry name" value="DUF4397"/>
</dbReference>
<accession>A0A8J3ZTW8</accession>
<gene>
    <name evidence="4" type="ORF">Voc01_023330</name>
</gene>
<feature type="chain" id="PRO_5035303181" description="DUF4397 domain-containing protein" evidence="2">
    <location>
        <begin position="28"/>
        <end position="285"/>
    </location>
</feature>
<organism evidence="4 5">
    <name type="scientific">Virgisporangium ochraceum</name>
    <dbReference type="NCBI Taxonomy" id="65505"/>
    <lineage>
        <taxon>Bacteria</taxon>
        <taxon>Bacillati</taxon>
        <taxon>Actinomycetota</taxon>
        <taxon>Actinomycetes</taxon>
        <taxon>Micromonosporales</taxon>
        <taxon>Micromonosporaceae</taxon>
        <taxon>Virgisporangium</taxon>
    </lineage>
</organism>
<feature type="domain" description="DUF4397" evidence="3">
    <location>
        <begin position="32"/>
        <end position="152"/>
    </location>
</feature>